<reference evidence="5 6" key="1">
    <citation type="submission" date="2024-02" db="EMBL/GenBank/DDBJ databases">
        <title>de novo genome assembly of Solanum bulbocastanum strain 11H21.</title>
        <authorList>
            <person name="Hosaka A.J."/>
        </authorList>
    </citation>
    <scope>NUCLEOTIDE SEQUENCE [LARGE SCALE GENOMIC DNA]</scope>
    <source>
        <tissue evidence="5">Young leaves</tissue>
    </source>
</reference>
<evidence type="ECO:0000256" key="3">
    <source>
        <dbReference type="SAM" id="MobiDB-lite"/>
    </source>
</evidence>
<feature type="compositionally biased region" description="Polar residues" evidence="3">
    <location>
        <begin position="452"/>
        <end position="483"/>
    </location>
</feature>
<feature type="region of interest" description="Disordered" evidence="3">
    <location>
        <begin position="688"/>
        <end position="711"/>
    </location>
</feature>
<evidence type="ECO:0000313" key="6">
    <source>
        <dbReference type="Proteomes" id="UP001371456"/>
    </source>
</evidence>
<dbReference type="Proteomes" id="UP001371456">
    <property type="component" value="Unassembled WGS sequence"/>
</dbReference>
<feature type="compositionally biased region" description="Low complexity" evidence="3">
    <location>
        <begin position="438"/>
        <end position="451"/>
    </location>
</feature>
<comment type="caution">
    <text evidence="5">The sequence shown here is derived from an EMBL/GenBank/DDBJ whole genome shotgun (WGS) entry which is preliminary data.</text>
</comment>
<evidence type="ECO:0000259" key="4">
    <source>
        <dbReference type="Pfam" id="PF11265"/>
    </source>
</evidence>
<feature type="region of interest" description="Disordered" evidence="3">
    <location>
        <begin position="430"/>
        <end position="483"/>
    </location>
</feature>
<dbReference type="GO" id="GO:0005667">
    <property type="term" value="C:transcription regulator complex"/>
    <property type="evidence" value="ECO:0007669"/>
    <property type="project" value="TreeGrafter"/>
</dbReference>
<sequence length="844" mass="90869">MVDKLIVAVEGTAALGPYWKTIVSNYLDKIIRCFFGVDSTSQKSSAVDVEVSLVMFNTHGSYSACLVQRSGWTRDMDTFLQWLSAIPFLGGGFNDAAVAEGLAEALVMFSVQNGNQSQQNMEGKKHCILISGSNPYPLPTPVYRPQMQKLEQNENIEAQTDSRLSDAETVAKAFPQCSISLSVLCPKKLPKLRAIYDAGKHNPRVADPPIDTAKNPNFLVLISENFIEARAAFSRSGMTNLASNHSPVKMDVSSVLPVSGTQSISNSAANVSVMSRPPISAGNIPPATVKIEPNTVTSMTGPAFSHIPPVRPGLQPVPSLQASSPLSVSQEMASHTENVQEMKPIVSGMTQSLRPVAAAAANVKILNGVAQAHQVLGGGTSIGLQSMGGTPMLSSMISSGMASSVPASQAVLSSGQSGVTTMTGAVPLAGSAQNTQNSAPSSFTSTAPSMSGNSNISISQPLNNNQGGVSMTGQTVPGMSQGNLPGTQMMPSGTGMNQNMLTGLGATGLPSGTGTMMPTPGMSQQGQPSMQPVGVNSTSANMPLSQQQTSAALPSAQSKYVKVWEGNLSGQRQGQPVFITRLEGYRSASASESLAANWPPTMQIVRLISQDHMNNKQYVGKADFLVFRAMNQHGFLSQLQEKKLCAVIQLPSQTLLLSVSDKACRLIGMLFPGDMVVFKPQIPSQQQQQQQQQQQLQAQHPHLQQQHQQQQQHLTQLQQQPLQQLQQQQQQQPLMQLQQQQIPLQQSQVPQMQQQQIHQMQQQQQIPQMQQQQQIPQMQQQQQIPQMQQQQQIPQVQQQQQQQPMVGTGMNQTYMQGPARSQLMSQSQVSSQGLPTIPGGGFMN</sequence>
<dbReference type="AlphaFoldDB" id="A0AAN8SR40"/>
<keyword evidence="6" id="KW-1185">Reference proteome</keyword>
<dbReference type="PANTHER" id="PTHR12433:SF11">
    <property type="entry name" value="MEDIATOR OF RNA POLYMERASE II TRANSCRIPTION SUBUNIT 25"/>
    <property type="match status" value="1"/>
</dbReference>
<name>A0AAN8SR40_SOLBU</name>
<evidence type="ECO:0000256" key="2">
    <source>
        <dbReference type="ARBA" id="ARBA00019694"/>
    </source>
</evidence>
<dbReference type="InterPro" id="IPR036465">
    <property type="entry name" value="vWFA_dom_sf"/>
</dbReference>
<dbReference type="GO" id="GO:0045944">
    <property type="term" value="P:positive regulation of transcription by RNA polymerase II"/>
    <property type="evidence" value="ECO:0007669"/>
    <property type="project" value="TreeGrafter"/>
</dbReference>
<feature type="region of interest" description="Disordered" evidence="3">
    <location>
        <begin position="819"/>
        <end position="844"/>
    </location>
</feature>
<dbReference type="Pfam" id="PF11265">
    <property type="entry name" value="Med25_VWA"/>
    <property type="match status" value="1"/>
</dbReference>
<evidence type="ECO:0000256" key="1">
    <source>
        <dbReference type="ARBA" id="ARBA00009102"/>
    </source>
</evidence>
<organism evidence="5 6">
    <name type="scientific">Solanum bulbocastanum</name>
    <name type="common">Wild potato</name>
    <dbReference type="NCBI Taxonomy" id="147425"/>
    <lineage>
        <taxon>Eukaryota</taxon>
        <taxon>Viridiplantae</taxon>
        <taxon>Streptophyta</taxon>
        <taxon>Embryophyta</taxon>
        <taxon>Tracheophyta</taxon>
        <taxon>Spermatophyta</taxon>
        <taxon>Magnoliopsida</taxon>
        <taxon>eudicotyledons</taxon>
        <taxon>Gunneridae</taxon>
        <taxon>Pentapetalae</taxon>
        <taxon>asterids</taxon>
        <taxon>lamiids</taxon>
        <taxon>Solanales</taxon>
        <taxon>Solanaceae</taxon>
        <taxon>Solanoideae</taxon>
        <taxon>Solaneae</taxon>
        <taxon>Solanum</taxon>
    </lineage>
</organism>
<gene>
    <name evidence="5" type="ORF">RDI58_029077</name>
</gene>
<dbReference type="PANTHER" id="PTHR12433">
    <property type="entry name" value="MEDIATOR OF RNA POLYMERASE II TRANSCRIPTION SUBUNIT 25"/>
    <property type="match status" value="1"/>
</dbReference>
<feature type="compositionally biased region" description="Low complexity" evidence="3">
    <location>
        <begin position="821"/>
        <end position="832"/>
    </location>
</feature>
<accession>A0AAN8SR40</accession>
<feature type="domain" description="Mediator of RNA polymerase II transcription subunit 25 von Willebrand factor type A" evidence="4">
    <location>
        <begin position="3"/>
        <end position="224"/>
    </location>
</feature>
<evidence type="ECO:0000313" key="5">
    <source>
        <dbReference type="EMBL" id="KAK6773838.1"/>
    </source>
</evidence>
<proteinExistence type="inferred from homology"/>
<protein>
    <recommendedName>
        <fullName evidence="2">Mediator of RNA polymerase II transcription subunit 25</fullName>
    </recommendedName>
</protein>
<comment type="similarity">
    <text evidence="1">Belongs to the Mediator complex subunit 25 family.</text>
</comment>
<dbReference type="InterPro" id="IPR021419">
    <property type="entry name" value="Mediator_Med25_VWA"/>
</dbReference>
<dbReference type="SUPFAM" id="SSF53300">
    <property type="entry name" value="vWA-like"/>
    <property type="match status" value="1"/>
</dbReference>
<dbReference type="EMBL" id="JBANQN010000012">
    <property type="protein sequence ID" value="KAK6773838.1"/>
    <property type="molecule type" value="Genomic_DNA"/>
</dbReference>
<dbReference type="GO" id="GO:0016592">
    <property type="term" value="C:mediator complex"/>
    <property type="evidence" value="ECO:0007669"/>
    <property type="project" value="TreeGrafter"/>
</dbReference>